<organism evidence="1 2">
    <name type="scientific">Roseospira visakhapatnamensis</name>
    <dbReference type="NCBI Taxonomy" id="390880"/>
    <lineage>
        <taxon>Bacteria</taxon>
        <taxon>Pseudomonadati</taxon>
        <taxon>Pseudomonadota</taxon>
        <taxon>Alphaproteobacteria</taxon>
        <taxon>Rhodospirillales</taxon>
        <taxon>Rhodospirillaceae</taxon>
        <taxon>Roseospira</taxon>
    </lineage>
</organism>
<accession>A0A7W6RBC6</accession>
<dbReference type="Proteomes" id="UP000554286">
    <property type="component" value="Unassembled WGS sequence"/>
</dbReference>
<gene>
    <name evidence="1" type="ORF">GGD89_001024</name>
</gene>
<name>A0A7W6RBC6_9PROT</name>
<evidence type="ECO:0000313" key="1">
    <source>
        <dbReference type="EMBL" id="MBB4265405.1"/>
    </source>
</evidence>
<keyword evidence="2" id="KW-1185">Reference proteome</keyword>
<dbReference type="RefSeq" id="WP_184043035.1">
    <property type="nucleotide sequence ID" value="NZ_JACIGK010000006.1"/>
</dbReference>
<protein>
    <submittedName>
        <fullName evidence="1">Uncharacterized protein</fullName>
    </submittedName>
</protein>
<dbReference type="EMBL" id="JACIGK010000006">
    <property type="protein sequence ID" value="MBB4265405.1"/>
    <property type="molecule type" value="Genomic_DNA"/>
</dbReference>
<sequence>MSTTTRRGGLAAVRLLDDGTASARATYCQMSLRARHMSPTAAMRALADLMDLVVWAHAWDAPRQTAGMADALTAARDRLVSALDDGTTLWVDGAPVERAMLALQEPDALATLVVREPRGAVA</sequence>
<comment type="caution">
    <text evidence="1">The sequence shown here is derived from an EMBL/GenBank/DDBJ whole genome shotgun (WGS) entry which is preliminary data.</text>
</comment>
<reference evidence="1 2" key="1">
    <citation type="submission" date="2020-08" db="EMBL/GenBank/DDBJ databases">
        <title>Genome sequencing of Purple Non-Sulfur Bacteria from various extreme environments.</title>
        <authorList>
            <person name="Mayer M."/>
        </authorList>
    </citation>
    <scope>NUCLEOTIDE SEQUENCE [LARGE SCALE GENOMIC DNA]</scope>
    <source>
        <strain evidence="1 2">JA131</strain>
    </source>
</reference>
<evidence type="ECO:0000313" key="2">
    <source>
        <dbReference type="Proteomes" id="UP000554286"/>
    </source>
</evidence>
<dbReference type="AlphaFoldDB" id="A0A7W6RBC6"/>
<proteinExistence type="predicted"/>